<keyword evidence="9" id="KW-0539">Nucleus</keyword>
<feature type="region of interest" description="Disordered" evidence="11">
    <location>
        <begin position="851"/>
        <end position="884"/>
    </location>
</feature>
<dbReference type="SMART" id="SM01189">
    <property type="entry name" value="ELM2"/>
    <property type="match status" value="1"/>
</dbReference>
<dbReference type="InterPro" id="IPR000949">
    <property type="entry name" value="ELM2_dom"/>
</dbReference>
<accession>A0A6P8H3Q0</accession>
<feature type="domain" description="C2H2-type" evidence="12">
    <location>
        <begin position="536"/>
        <end position="563"/>
    </location>
</feature>
<feature type="domain" description="C2H2-type" evidence="12">
    <location>
        <begin position="564"/>
        <end position="591"/>
    </location>
</feature>
<dbReference type="Pfam" id="PF00096">
    <property type="entry name" value="zf-C2H2"/>
    <property type="match status" value="1"/>
</dbReference>
<feature type="domain" description="ELM2" evidence="13">
    <location>
        <begin position="1145"/>
        <end position="1236"/>
    </location>
</feature>
<comment type="subcellular location">
    <subcellularLocation>
        <location evidence="1">Nucleus</location>
    </subcellularLocation>
</comment>
<evidence type="ECO:0000256" key="10">
    <source>
        <dbReference type="PROSITE-ProRule" id="PRU00042"/>
    </source>
</evidence>
<proteinExistence type="predicted"/>
<dbReference type="KEGG" id="aten:116288367"/>
<evidence type="ECO:0000313" key="15">
    <source>
        <dbReference type="Proteomes" id="UP000515163"/>
    </source>
</evidence>
<feature type="domain" description="C2H2-type" evidence="12">
    <location>
        <begin position="1336"/>
        <end position="1365"/>
    </location>
</feature>
<dbReference type="OrthoDB" id="5977959at2759"/>
<feature type="compositionally biased region" description="Polar residues" evidence="11">
    <location>
        <begin position="426"/>
        <end position="469"/>
    </location>
</feature>
<dbReference type="SMART" id="SM00717">
    <property type="entry name" value="SANT"/>
    <property type="match status" value="1"/>
</dbReference>
<dbReference type="RefSeq" id="XP_031551000.1">
    <property type="nucleotide sequence ID" value="XM_031695140.1"/>
</dbReference>
<dbReference type="PROSITE" id="PS51293">
    <property type="entry name" value="SANT"/>
    <property type="match status" value="1"/>
</dbReference>
<feature type="compositionally biased region" description="Basic and acidic residues" evidence="11">
    <location>
        <begin position="1438"/>
        <end position="1450"/>
    </location>
</feature>
<feature type="region of interest" description="Disordered" evidence="11">
    <location>
        <begin position="617"/>
        <end position="698"/>
    </location>
</feature>
<dbReference type="InterPro" id="IPR001005">
    <property type="entry name" value="SANT/Myb"/>
</dbReference>
<dbReference type="PROSITE" id="PS00028">
    <property type="entry name" value="ZINC_FINGER_C2H2_1"/>
    <property type="match status" value="5"/>
</dbReference>
<dbReference type="InterPro" id="IPR013087">
    <property type="entry name" value="Znf_C2H2_type"/>
</dbReference>
<evidence type="ECO:0000313" key="17">
    <source>
        <dbReference type="RefSeq" id="XP_031551000.1"/>
    </source>
</evidence>
<evidence type="ECO:0000256" key="3">
    <source>
        <dbReference type="ARBA" id="ARBA00022737"/>
    </source>
</evidence>
<reference evidence="16 17" key="1">
    <citation type="submission" date="2025-04" db="UniProtKB">
        <authorList>
            <consortium name="RefSeq"/>
        </authorList>
    </citation>
    <scope>IDENTIFICATION</scope>
    <source>
        <tissue evidence="16 17">Tentacle</tissue>
    </source>
</reference>
<dbReference type="FunFam" id="1.10.10.60:FF:000012">
    <property type="entry name" value="Metastasis-associated 1 family, member 3"/>
    <property type="match status" value="1"/>
</dbReference>
<feature type="region of interest" description="Disordered" evidence="11">
    <location>
        <begin position="1040"/>
        <end position="1088"/>
    </location>
</feature>
<evidence type="ECO:0000256" key="5">
    <source>
        <dbReference type="ARBA" id="ARBA00022833"/>
    </source>
</evidence>
<feature type="region of interest" description="Disordered" evidence="11">
    <location>
        <begin position="164"/>
        <end position="187"/>
    </location>
</feature>
<dbReference type="FunFam" id="3.30.160.60:FF:000656">
    <property type="entry name" value="Zinc finger protein 541"/>
    <property type="match status" value="1"/>
</dbReference>
<dbReference type="RefSeq" id="XP_031550999.1">
    <property type="nucleotide sequence ID" value="XM_031695139.1"/>
</dbReference>
<feature type="compositionally biased region" description="Low complexity" evidence="11">
    <location>
        <begin position="629"/>
        <end position="646"/>
    </location>
</feature>
<sequence>MSYENVPCASPDTEGQEEPAPSLYSVDTHEDQIQSVKKTVSVRSRLAETANIEDHVIMNEEEIAQVRESVSRLNRKDAYVENRDFRPASTSERKNAEAHEGEKLGLEERRTNFGSFSRERWIDLANQKRSQSYGSEYNERQGRTNNAEVPYNEFAERGTSVIKRTTQEMSSENDSDSRDIKKMNPNSKEDYINLHCNESISSEDAGLSGKNANVHSNDRVYHYHRNTHEDFKNKTPVGKRDNKEDYESDSERDRASRLQGSRDMEKNLDQRAVPQVYYMQYPNLVAMSQAGGPQALGVLPTHAQMMRDQIIRARFADNRALHPSQRAEYAANRPEQQVPVASSPGDATENNGMYGVLPNHIQAAVSNNMQYVDRQGLVPPGFAVLPGIGPVRVIDGMYYQGIPMGADPSHYKENFASVPTFVPNIQGESTGMRQQRPSVPNTAKTTNTGQPSDSQASTTQEKSINNSKPFVSPHHVNPASPSTAMDESKRSESPSMSINSDRDSPLPQSVDDVDNKSQAAKSKGRPKPVSGGKPEIKCEQCGKIFGSSSALAKHKLTHSDERRYVCSICSKGFKRQDHLNGHMVTHRDKKPYECSYQDCDKSYCDMRSLRRHLENHHAANQGSSQGSRTSSPALTTTETTDTLSTANVVNVTKPGRGRPPKDRGLKHEVHDAILDHLRSGEYESGKSSGTSTPGSTHDAAYVRDQTKIVLSRERNSDSFSSTGSEEVAHVPADKGTEAMQTSAEESKPHTAIDMLKQAAERVQEHREKQSAVEHYPPTQQYMMYPEGIPYPQQWYQASVFQGQDPRFGVYTYPPMFAQQVYHGHPMIVNGQNIQRQQLAARLYAEADKHSEIVQQQQGSNASHPGKVTQQSPSIEKPSSSTTPGTFIRQAVQSTAAGTPTDPTAIAIATAKEKGQHLYTREGYYGVHPSGTQWQQVRYDESSKQYNTSDVSMGNVKTSISHVGSPSSNSSASEVDSDNIDRYPRSVHFAAGVRHDRKPVDMSYQRTDNTFHHVPEGNVIKEEQKTGNVKDASADDGIFRNPAAIVTPQRKRRPEPLKIPPSASTAYFSNHPGSPTNRNRPCSPPYTPPPMLSPRSVFSHVNAAGNLTPRSMLPQLPMTPSRLLLSSRSCRSSIDGEEESLTFPEPKINVGPQFQAKIPDRLLSKELAKNDVHKATLCWVPMDEKKKGRPEEIHAFLEMTASAAVFGGGSNKEYALHILRRTKGNIKEAVKLMLSKKYVRVPTDPMFDYHYEGSIKWSARERQSFRNAFRAKNKDFNDIQKEIGTKTVQDCVEFYYLWKANNPEAVRGRTRYIDSDSFEEDVDYDSDSETSSNPSLFECDFPQCSAKFVSRQALNGHIRVHGGSFMKPSEPRKRRNPATTSLNQDSVPVVVKKRKPYVPAPMPQPTVEGGPLPEYACKVCGRIFHKIKSRSAHMKTHVKRPDDNDKHDMQH</sequence>
<feature type="compositionally biased region" description="Polar residues" evidence="11">
    <location>
        <begin position="618"/>
        <end position="628"/>
    </location>
</feature>
<keyword evidence="3" id="KW-0677">Repeat</keyword>
<dbReference type="Gene3D" id="3.30.160.60">
    <property type="entry name" value="Classic Zinc Finger"/>
    <property type="match status" value="4"/>
</dbReference>
<evidence type="ECO:0000256" key="11">
    <source>
        <dbReference type="SAM" id="MobiDB-lite"/>
    </source>
</evidence>
<evidence type="ECO:0000256" key="9">
    <source>
        <dbReference type="ARBA" id="ARBA00023242"/>
    </source>
</evidence>
<evidence type="ECO:0000259" key="12">
    <source>
        <dbReference type="PROSITE" id="PS50157"/>
    </source>
</evidence>
<feature type="domain" description="C2H2-type" evidence="12">
    <location>
        <begin position="592"/>
        <end position="622"/>
    </location>
</feature>
<evidence type="ECO:0000256" key="2">
    <source>
        <dbReference type="ARBA" id="ARBA00022723"/>
    </source>
</evidence>
<feature type="domain" description="C2H2-type" evidence="12">
    <location>
        <begin position="1414"/>
        <end position="1441"/>
    </location>
</feature>
<dbReference type="PANTHER" id="PTHR16089">
    <property type="entry name" value="REST COREPRESSOR COREST PROTEIN-RELATED"/>
    <property type="match status" value="1"/>
</dbReference>
<dbReference type="InterPro" id="IPR036236">
    <property type="entry name" value="Znf_C2H2_sf"/>
</dbReference>
<feature type="region of interest" description="Disordered" evidence="11">
    <location>
        <begin position="225"/>
        <end position="268"/>
    </location>
</feature>
<protein>
    <submittedName>
        <fullName evidence="16 17">Uncharacterized protein LOC116288367</fullName>
    </submittedName>
</protein>
<dbReference type="GO" id="GO:0005667">
    <property type="term" value="C:transcription regulator complex"/>
    <property type="evidence" value="ECO:0007669"/>
    <property type="project" value="TreeGrafter"/>
</dbReference>
<feature type="compositionally biased region" description="Low complexity" evidence="11">
    <location>
        <begin position="685"/>
        <end position="696"/>
    </location>
</feature>
<dbReference type="InterPro" id="IPR009057">
    <property type="entry name" value="Homeodomain-like_sf"/>
</dbReference>
<evidence type="ECO:0000259" key="14">
    <source>
        <dbReference type="PROSITE" id="PS51293"/>
    </source>
</evidence>
<evidence type="ECO:0000313" key="16">
    <source>
        <dbReference type="RefSeq" id="XP_031550999.1"/>
    </source>
</evidence>
<dbReference type="SMART" id="SM00355">
    <property type="entry name" value="ZnF_C2H2"/>
    <property type="match status" value="5"/>
</dbReference>
<keyword evidence="4 10" id="KW-0863">Zinc-finger</keyword>
<feature type="compositionally biased region" description="Polar residues" evidence="11">
    <location>
        <begin position="852"/>
        <end position="884"/>
    </location>
</feature>
<dbReference type="GeneID" id="116288367"/>
<feature type="compositionally biased region" description="Low complexity" evidence="11">
    <location>
        <begin position="958"/>
        <end position="973"/>
    </location>
</feature>
<organism evidence="15 16">
    <name type="scientific">Actinia tenebrosa</name>
    <name type="common">Australian red waratah sea anemone</name>
    <dbReference type="NCBI Taxonomy" id="6105"/>
    <lineage>
        <taxon>Eukaryota</taxon>
        <taxon>Metazoa</taxon>
        <taxon>Cnidaria</taxon>
        <taxon>Anthozoa</taxon>
        <taxon>Hexacorallia</taxon>
        <taxon>Actiniaria</taxon>
        <taxon>Actiniidae</taxon>
        <taxon>Actinia</taxon>
    </lineage>
</organism>
<keyword evidence="15" id="KW-1185">Reference proteome</keyword>
<name>A0A6P8H3Q0_ACTTE</name>
<dbReference type="Proteomes" id="UP000515163">
    <property type="component" value="Unplaced"/>
</dbReference>
<feature type="region of interest" description="Disordered" evidence="11">
    <location>
        <begin position="1"/>
        <end position="30"/>
    </location>
</feature>
<dbReference type="PANTHER" id="PTHR16089:SF40">
    <property type="entry name" value="SUPPRESSOR OF ACTIVATED EGL-4 PROTEIN 1"/>
    <property type="match status" value="1"/>
</dbReference>
<feature type="region of interest" description="Disordered" evidence="11">
    <location>
        <begin position="422"/>
        <end position="536"/>
    </location>
</feature>
<feature type="region of interest" description="Disordered" evidence="11">
    <location>
        <begin position="1360"/>
        <end position="1382"/>
    </location>
</feature>
<evidence type="ECO:0000256" key="6">
    <source>
        <dbReference type="ARBA" id="ARBA00023015"/>
    </source>
</evidence>
<dbReference type="Pfam" id="PF01448">
    <property type="entry name" value="ELM2"/>
    <property type="match status" value="1"/>
</dbReference>
<feature type="compositionally biased region" description="Polar residues" evidence="11">
    <location>
        <begin position="1061"/>
        <end position="1076"/>
    </location>
</feature>
<dbReference type="PROSITE" id="PS50157">
    <property type="entry name" value="ZINC_FINGER_C2H2_2"/>
    <property type="match status" value="5"/>
</dbReference>
<dbReference type="Gene3D" id="1.10.10.60">
    <property type="entry name" value="Homeodomain-like"/>
    <property type="match status" value="1"/>
</dbReference>
<evidence type="ECO:0000256" key="1">
    <source>
        <dbReference type="ARBA" id="ARBA00004123"/>
    </source>
</evidence>
<dbReference type="SUPFAM" id="SSF46689">
    <property type="entry name" value="Homeodomain-like"/>
    <property type="match status" value="1"/>
</dbReference>
<keyword evidence="2" id="KW-0479">Metal-binding</keyword>
<dbReference type="GO" id="GO:0000118">
    <property type="term" value="C:histone deacetylase complex"/>
    <property type="evidence" value="ECO:0007669"/>
    <property type="project" value="TreeGrafter"/>
</dbReference>
<keyword evidence="7" id="KW-0238">DNA-binding</keyword>
<dbReference type="GO" id="GO:0003714">
    <property type="term" value="F:transcription corepressor activity"/>
    <property type="evidence" value="ECO:0007669"/>
    <property type="project" value="TreeGrafter"/>
</dbReference>
<dbReference type="PROSITE" id="PS51156">
    <property type="entry name" value="ELM2"/>
    <property type="match status" value="1"/>
</dbReference>
<dbReference type="GO" id="GO:0008270">
    <property type="term" value="F:zinc ion binding"/>
    <property type="evidence" value="ECO:0007669"/>
    <property type="project" value="UniProtKB-KW"/>
</dbReference>
<keyword evidence="8" id="KW-0804">Transcription</keyword>
<dbReference type="SUPFAM" id="SSF57667">
    <property type="entry name" value="beta-beta-alpha zinc fingers"/>
    <property type="match status" value="3"/>
</dbReference>
<keyword evidence="6" id="KW-0805">Transcription regulation</keyword>
<dbReference type="Pfam" id="PF13912">
    <property type="entry name" value="zf-C2H2_6"/>
    <property type="match status" value="1"/>
</dbReference>
<dbReference type="GO" id="GO:0006357">
    <property type="term" value="P:regulation of transcription by RNA polymerase II"/>
    <property type="evidence" value="ECO:0007669"/>
    <property type="project" value="TreeGrafter"/>
</dbReference>
<feature type="compositionally biased region" description="Basic and acidic residues" evidence="11">
    <location>
        <begin position="175"/>
        <end position="187"/>
    </location>
</feature>
<evidence type="ECO:0000256" key="4">
    <source>
        <dbReference type="ARBA" id="ARBA00022771"/>
    </source>
</evidence>
<dbReference type="InterPro" id="IPR017884">
    <property type="entry name" value="SANT_dom"/>
</dbReference>
<feature type="compositionally biased region" description="Basic and acidic residues" evidence="11">
    <location>
        <begin position="659"/>
        <end position="684"/>
    </location>
</feature>
<gene>
    <name evidence="16 17" type="primary">LOC116288367</name>
</gene>
<dbReference type="GO" id="GO:0003677">
    <property type="term" value="F:DNA binding"/>
    <property type="evidence" value="ECO:0007669"/>
    <property type="project" value="UniProtKB-KW"/>
</dbReference>
<feature type="domain" description="SANT" evidence="14">
    <location>
        <begin position="1251"/>
        <end position="1302"/>
    </location>
</feature>
<feature type="region of interest" description="Disordered" evidence="11">
    <location>
        <begin position="1430"/>
        <end position="1450"/>
    </location>
</feature>
<evidence type="ECO:0000259" key="13">
    <source>
        <dbReference type="PROSITE" id="PS51156"/>
    </source>
</evidence>
<dbReference type="InterPro" id="IPR051066">
    <property type="entry name" value="Trans_reg/Corepressor"/>
</dbReference>
<keyword evidence="5" id="KW-0862">Zinc</keyword>
<feature type="region of interest" description="Disordered" evidence="11">
    <location>
        <begin position="958"/>
        <end position="977"/>
    </location>
</feature>
<evidence type="ECO:0000256" key="8">
    <source>
        <dbReference type="ARBA" id="ARBA00023163"/>
    </source>
</evidence>
<evidence type="ECO:0000256" key="7">
    <source>
        <dbReference type="ARBA" id="ARBA00023125"/>
    </source>
</evidence>
<feature type="region of interest" description="Disordered" evidence="11">
    <location>
        <begin position="84"/>
        <end position="106"/>
    </location>
</feature>
<dbReference type="FunFam" id="3.30.160.60:FF:000744">
    <property type="entry name" value="zinc finger E-box-binding homeobox 1"/>
    <property type="match status" value="1"/>
</dbReference>